<feature type="transmembrane region" description="Helical" evidence="7">
    <location>
        <begin position="235"/>
        <end position="254"/>
    </location>
</feature>
<dbReference type="CDD" id="cd06261">
    <property type="entry name" value="TM_PBP2"/>
    <property type="match status" value="1"/>
</dbReference>
<keyword evidence="3" id="KW-1003">Cell membrane</keyword>
<sequence length="331" mass="35909">MTLTSSKDTGRQEPGASGDTGSSGAAGRRPPRGRTKASGGTRGQGLVAHIFLLPWMIGMVGVTAGPLVASLVLAFTDYDLLSTPQFIGLDNFVRMAGDERFWAAVRVTLVYVLVSVPLQLGFALFLAVVLDKGLRGLSLYRSAFYLPSLLGGSVAIAILWRQIFGENGLVNHVLGWFGIELGSWLQDPSLALSTLVVLNVWTFGSPMVIFLAGLRQIPEELYEASMIDGAGRVRRFWSITIPLLTPIIFLNLILQMISAFQAFTHAHVVSGGSGGPLDSTLFYTLYIYQRGFVNFDMGYASAMAWVLLLVIAAATAANFIVSRRWVYYGDE</sequence>
<keyword evidence="5 7" id="KW-1133">Transmembrane helix</keyword>
<evidence type="ECO:0000256" key="7">
    <source>
        <dbReference type="RuleBase" id="RU363032"/>
    </source>
</evidence>
<dbReference type="InterPro" id="IPR035906">
    <property type="entry name" value="MetI-like_sf"/>
</dbReference>
<evidence type="ECO:0000256" key="3">
    <source>
        <dbReference type="ARBA" id="ARBA00022475"/>
    </source>
</evidence>
<feature type="transmembrane region" description="Helical" evidence="7">
    <location>
        <begin position="46"/>
        <end position="75"/>
    </location>
</feature>
<protein>
    <submittedName>
        <fullName evidence="10">Carbohydrate ABC transporter permease</fullName>
    </submittedName>
</protein>
<evidence type="ECO:0000256" key="1">
    <source>
        <dbReference type="ARBA" id="ARBA00004651"/>
    </source>
</evidence>
<feature type="domain" description="ABC transmembrane type-1" evidence="9">
    <location>
        <begin position="105"/>
        <end position="318"/>
    </location>
</feature>
<evidence type="ECO:0000256" key="4">
    <source>
        <dbReference type="ARBA" id="ARBA00022692"/>
    </source>
</evidence>
<dbReference type="Pfam" id="PF00528">
    <property type="entry name" value="BPD_transp_1"/>
    <property type="match status" value="1"/>
</dbReference>
<keyword evidence="11" id="KW-1185">Reference proteome</keyword>
<evidence type="ECO:0000256" key="6">
    <source>
        <dbReference type="ARBA" id="ARBA00023136"/>
    </source>
</evidence>
<organism evidence="10 11">
    <name type="scientific">Promicromonospora kroppenstedtii</name>
    <dbReference type="NCBI Taxonomy" id="440482"/>
    <lineage>
        <taxon>Bacteria</taxon>
        <taxon>Bacillati</taxon>
        <taxon>Actinomycetota</taxon>
        <taxon>Actinomycetes</taxon>
        <taxon>Micrococcales</taxon>
        <taxon>Promicromonosporaceae</taxon>
        <taxon>Promicromonospora</taxon>
    </lineage>
</organism>
<gene>
    <name evidence="10" type="ORF">ACH47X_12605</name>
</gene>
<proteinExistence type="inferred from homology"/>
<evidence type="ECO:0000313" key="10">
    <source>
        <dbReference type="EMBL" id="MFI2487750.1"/>
    </source>
</evidence>
<keyword evidence="6 7" id="KW-0472">Membrane</keyword>
<comment type="caution">
    <text evidence="10">The sequence shown here is derived from an EMBL/GenBank/DDBJ whole genome shotgun (WGS) entry which is preliminary data.</text>
</comment>
<dbReference type="InterPro" id="IPR051393">
    <property type="entry name" value="ABC_transporter_permease"/>
</dbReference>
<dbReference type="Gene3D" id="1.10.3720.10">
    <property type="entry name" value="MetI-like"/>
    <property type="match status" value="1"/>
</dbReference>
<dbReference type="PANTHER" id="PTHR30193:SF1">
    <property type="entry name" value="ABC TRANSPORTER PERMEASE PROTEIN YESP-RELATED"/>
    <property type="match status" value="1"/>
</dbReference>
<feature type="transmembrane region" description="Helical" evidence="7">
    <location>
        <begin position="190"/>
        <end position="214"/>
    </location>
</feature>
<dbReference type="InterPro" id="IPR000515">
    <property type="entry name" value="MetI-like"/>
</dbReference>
<accession>A0ABW7XJP7</accession>
<evidence type="ECO:0000256" key="5">
    <source>
        <dbReference type="ARBA" id="ARBA00022989"/>
    </source>
</evidence>
<keyword evidence="2 7" id="KW-0813">Transport</keyword>
<dbReference type="Proteomes" id="UP001611580">
    <property type="component" value="Unassembled WGS sequence"/>
</dbReference>
<dbReference type="PROSITE" id="PS50928">
    <property type="entry name" value="ABC_TM1"/>
    <property type="match status" value="1"/>
</dbReference>
<keyword evidence="4 7" id="KW-0812">Transmembrane</keyword>
<feature type="transmembrane region" description="Helical" evidence="7">
    <location>
        <begin position="302"/>
        <end position="321"/>
    </location>
</feature>
<evidence type="ECO:0000259" key="9">
    <source>
        <dbReference type="PROSITE" id="PS50928"/>
    </source>
</evidence>
<comment type="subcellular location">
    <subcellularLocation>
        <location evidence="1 7">Cell membrane</location>
        <topology evidence="1 7">Multi-pass membrane protein</topology>
    </subcellularLocation>
</comment>
<evidence type="ECO:0000256" key="2">
    <source>
        <dbReference type="ARBA" id="ARBA00022448"/>
    </source>
</evidence>
<feature type="transmembrane region" description="Helical" evidence="7">
    <location>
        <begin position="109"/>
        <end position="130"/>
    </location>
</feature>
<comment type="similarity">
    <text evidence="7">Belongs to the binding-protein-dependent transport system permease family.</text>
</comment>
<feature type="transmembrane region" description="Helical" evidence="7">
    <location>
        <begin position="142"/>
        <end position="160"/>
    </location>
</feature>
<evidence type="ECO:0000313" key="11">
    <source>
        <dbReference type="Proteomes" id="UP001611580"/>
    </source>
</evidence>
<dbReference type="SUPFAM" id="SSF161098">
    <property type="entry name" value="MetI-like"/>
    <property type="match status" value="1"/>
</dbReference>
<feature type="region of interest" description="Disordered" evidence="8">
    <location>
        <begin position="1"/>
        <end position="42"/>
    </location>
</feature>
<reference evidence="10 11" key="1">
    <citation type="submission" date="2024-10" db="EMBL/GenBank/DDBJ databases">
        <title>The Natural Products Discovery Center: Release of the First 8490 Sequenced Strains for Exploring Actinobacteria Biosynthetic Diversity.</title>
        <authorList>
            <person name="Kalkreuter E."/>
            <person name="Kautsar S.A."/>
            <person name="Yang D."/>
            <person name="Bader C.D."/>
            <person name="Teijaro C.N."/>
            <person name="Fluegel L."/>
            <person name="Davis C.M."/>
            <person name="Simpson J.R."/>
            <person name="Lauterbach L."/>
            <person name="Steele A.D."/>
            <person name="Gui C."/>
            <person name="Meng S."/>
            <person name="Li G."/>
            <person name="Viehrig K."/>
            <person name="Ye F."/>
            <person name="Su P."/>
            <person name="Kiefer A.F."/>
            <person name="Nichols A."/>
            <person name="Cepeda A.J."/>
            <person name="Yan W."/>
            <person name="Fan B."/>
            <person name="Jiang Y."/>
            <person name="Adhikari A."/>
            <person name="Zheng C.-J."/>
            <person name="Schuster L."/>
            <person name="Cowan T.M."/>
            <person name="Smanski M.J."/>
            <person name="Chevrette M.G."/>
            <person name="De Carvalho L.P.S."/>
            <person name="Shen B."/>
        </authorList>
    </citation>
    <scope>NUCLEOTIDE SEQUENCE [LARGE SCALE GENOMIC DNA]</scope>
    <source>
        <strain evidence="10 11">NPDC019481</strain>
    </source>
</reference>
<dbReference type="EMBL" id="JBIRYI010000007">
    <property type="protein sequence ID" value="MFI2487750.1"/>
    <property type="molecule type" value="Genomic_DNA"/>
</dbReference>
<dbReference type="RefSeq" id="WP_397405136.1">
    <property type="nucleotide sequence ID" value="NZ_JBIRYI010000007.1"/>
</dbReference>
<feature type="compositionally biased region" description="Low complexity" evidence="8">
    <location>
        <begin position="15"/>
        <end position="28"/>
    </location>
</feature>
<dbReference type="PANTHER" id="PTHR30193">
    <property type="entry name" value="ABC TRANSPORTER PERMEASE PROTEIN"/>
    <property type="match status" value="1"/>
</dbReference>
<dbReference type="SUPFAM" id="SSF160964">
    <property type="entry name" value="MalF N-terminal region-like"/>
    <property type="match status" value="1"/>
</dbReference>
<name>A0ABW7XJP7_9MICO</name>
<evidence type="ECO:0000256" key="8">
    <source>
        <dbReference type="SAM" id="MobiDB-lite"/>
    </source>
</evidence>